<dbReference type="OrthoDB" id="10301025at2759"/>
<evidence type="ECO:0000313" key="1">
    <source>
        <dbReference type="EMBL" id="APA11696.1"/>
    </source>
</evidence>
<organism evidence="1 2">
    <name type="scientific">Sclerotinia sclerotiorum (strain ATCC 18683 / 1980 / Ss-1)</name>
    <name type="common">White mold</name>
    <name type="synonym">Whetzelinia sclerotiorum</name>
    <dbReference type="NCBI Taxonomy" id="665079"/>
    <lineage>
        <taxon>Eukaryota</taxon>
        <taxon>Fungi</taxon>
        <taxon>Dikarya</taxon>
        <taxon>Ascomycota</taxon>
        <taxon>Pezizomycotina</taxon>
        <taxon>Leotiomycetes</taxon>
        <taxon>Helotiales</taxon>
        <taxon>Sclerotiniaceae</taxon>
        <taxon>Sclerotinia</taxon>
    </lineage>
</organism>
<dbReference type="Proteomes" id="UP000177798">
    <property type="component" value="Chromosome 8"/>
</dbReference>
<name>A0A1D9Q9W0_SCLS1</name>
<evidence type="ECO:0000313" key="2">
    <source>
        <dbReference type="Proteomes" id="UP000177798"/>
    </source>
</evidence>
<proteinExistence type="predicted"/>
<dbReference type="VEuPathDB" id="FungiDB:sscle_08g064660"/>
<accession>A0A1D9Q9W0</accession>
<dbReference type="EMBL" id="CP017821">
    <property type="protein sequence ID" value="APA11696.1"/>
    <property type="molecule type" value="Genomic_DNA"/>
</dbReference>
<protein>
    <submittedName>
        <fullName evidence="1">Uncharacterized protein</fullName>
    </submittedName>
</protein>
<sequence length="306" mass="34549">MSHVTLKPDGLLDDQNRYWYQRFPIDHLEDYKRMIPGLSFDFTSYLSANSGWKYFPRSFNNYNPPQSANAIFANLKKLATIKGDIDRVYDLNRQLKGIFRTYATEARGKYANVLDIIDRIGTEIADDAPLNVSDLETLRGIVQARSDLSASMKTIVSTMVDLLHKIKADLETTIGNINTNLLALNKVLVFTSAEQNKINQGPTPENIWGFGERFALVDTYFVIIVNDAVTRAQAAITSDISPAITMMERELSSWDAISHDLTTVLQAVDDEKNDEVAELKLVDNDDILETWQKLGDIVVQDSELDY</sequence>
<gene>
    <name evidence="1" type="ORF">sscle_08g064660</name>
</gene>
<reference evidence="2" key="1">
    <citation type="journal article" date="2017" name="Genome Biol. Evol.">
        <title>The complete genome sequence of the phytopathogenic fungus Sclerotinia sclerotiorum reveals insights into the genome architecture of broad host range pathogens.</title>
        <authorList>
            <person name="Derbyshire M."/>
            <person name="Denton-Giles M."/>
            <person name="Hegedus D."/>
            <person name="Seifbarghy S."/>
            <person name="Rollins J."/>
            <person name="van Kan J."/>
            <person name="Seidl M.F."/>
            <person name="Faino L."/>
            <person name="Mbengue M."/>
            <person name="Navaud O."/>
            <person name="Raffaele S."/>
            <person name="Hammond-Kosack K."/>
            <person name="Heard S."/>
            <person name="Oliver R."/>
        </authorList>
    </citation>
    <scope>NUCLEOTIDE SEQUENCE [LARGE SCALE GENOMIC DNA]</scope>
    <source>
        <strain evidence="2">ATCC 18683 / 1980 / Ss-1</strain>
    </source>
</reference>
<dbReference type="AlphaFoldDB" id="A0A1D9Q9W0"/>